<dbReference type="EMBL" id="JANRMS010000013">
    <property type="protein sequence ID" value="KAJ3549839.1"/>
    <property type="molecule type" value="Genomic_DNA"/>
</dbReference>
<evidence type="ECO:0000313" key="2">
    <source>
        <dbReference type="Proteomes" id="UP001148629"/>
    </source>
</evidence>
<reference evidence="1" key="1">
    <citation type="submission" date="2022-08" db="EMBL/GenBank/DDBJ databases">
        <title>Genome Sequence of Fusarium decemcellulare.</title>
        <authorList>
            <person name="Buettner E."/>
        </authorList>
    </citation>
    <scope>NUCLEOTIDE SEQUENCE</scope>
    <source>
        <strain evidence="1">Babe19</strain>
    </source>
</reference>
<keyword evidence="2" id="KW-1185">Reference proteome</keyword>
<comment type="caution">
    <text evidence="1">The sequence shown here is derived from an EMBL/GenBank/DDBJ whole genome shotgun (WGS) entry which is preliminary data.</text>
</comment>
<organism evidence="1 2">
    <name type="scientific">Fusarium decemcellulare</name>
    <dbReference type="NCBI Taxonomy" id="57161"/>
    <lineage>
        <taxon>Eukaryota</taxon>
        <taxon>Fungi</taxon>
        <taxon>Dikarya</taxon>
        <taxon>Ascomycota</taxon>
        <taxon>Pezizomycotina</taxon>
        <taxon>Sordariomycetes</taxon>
        <taxon>Hypocreomycetidae</taxon>
        <taxon>Hypocreales</taxon>
        <taxon>Nectriaceae</taxon>
        <taxon>Fusarium</taxon>
        <taxon>Fusarium decemcellulare species complex</taxon>
    </lineage>
</organism>
<name>A0ACC1SZV6_9HYPO</name>
<sequence length="599" mass="68547">MRSSRNGCSTCGILKTIITGLYEVKDASTLAFSFNDAFFELWNIGGSRLGGIELHRAADTPCPWGLIWQEDHSPESTASQASLSWAKNQLRTCLAEHSGCGAATEDPLLPTRVLDVGASDSKTVKVLETNGLRGKYLTLSHCWGNPALMTTKFTVHNWGEYLEAIPCKTLPRTFRDAVTVTRNLNLRYLWIDSLCILQQDDEEDTLRDKQMCQEDWEYESERMCSVYQNSYLTLAGLSSIDCTGGLFSKRRTRVRVEGDSDKGPYCFDGCKEVEHSAVAFPLLRRGWVMQETLLSPRTLFYGQDELLWQCRWHMNCQCGVYEGDRSLSPGFHKLPLAEDAEIKFTRPKRISTWYDIISHYSRSSLTHATDKLVAIDGIAEYMRTLRNSEYLAGLWAESLAFDLLWQSYAVNDRIANRTISTDPIAKTQWSSDKWLFPTWSWASIEGEIDWKWTSDFMGDYTPEIVLIQHITDKTIPANELRLRGVLVPSTLGTVQKALNTKELYYPDLEDQETMFGINKTVECLRVVQSGKDYFSLVLVCVDEEKRKYERLGLLTLIDSGHPYWKCRQFPDKETEVEVPPRWWAASEDWEEEEVELTLV</sequence>
<evidence type="ECO:0000313" key="1">
    <source>
        <dbReference type="EMBL" id="KAJ3549839.1"/>
    </source>
</evidence>
<protein>
    <submittedName>
        <fullName evidence="1">Uncharacterized protein</fullName>
    </submittedName>
</protein>
<dbReference type="Proteomes" id="UP001148629">
    <property type="component" value="Unassembled WGS sequence"/>
</dbReference>
<gene>
    <name evidence="1" type="ORF">NM208_g290</name>
</gene>
<proteinExistence type="predicted"/>
<accession>A0ACC1SZV6</accession>